<evidence type="ECO:0000256" key="3">
    <source>
        <dbReference type="ARBA" id="ARBA00022989"/>
    </source>
</evidence>
<feature type="transmembrane region" description="Helical" evidence="5">
    <location>
        <begin position="502"/>
        <end position="525"/>
    </location>
</feature>
<keyword evidence="2 5" id="KW-0812">Transmembrane</keyword>
<evidence type="ECO:0000259" key="6">
    <source>
        <dbReference type="PROSITE" id="PS50850"/>
    </source>
</evidence>
<dbReference type="PANTHER" id="PTHR24064">
    <property type="entry name" value="SOLUTE CARRIER FAMILY 22 MEMBER"/>
    <property type="match status" value="1"/>
</dbReference>
<feature type="transmembrane region" description="Helical" evidence="5">
    <location>
        <begin position="362"/>
        <end position="382"/>
    </location>
</feature>
<comment type="subcellular location">
    <subcellularLocation>
        <location evidence="1">Membrane</location>
        <topology evidence="1">Multi-pass membrane protein</topology>
    </subcellularLocation>
</comment>
<dbReference type="InterPro" id="IPR036259">
    <property type="entry name" value="MFS_trans_sf"/>
</dbReference>
<evidence type="ECO:0000256" key="1">
    <source>
        <dbReference type="ARBA" id="ARBA00004141"/>
    </source>
</evidence>
<protein>
    <submittedName>
        <fullName evidence="7">Organic cation transporter 1</fullName>
    </submittedName>
</protein>
<evidence type="ECO:0000313" key="8">
    <source>
        <dbReference type="Proteomes" id="UP001151699"/>
    </source>
</evidence>
<accession>A0A9Q0RXV1</accession>
<feature type="transmembrane region" description="Helical" evidence="5">
    <location>
        <begin position="33"/>
        <end position="56"/>
    </location>
</feature>
<gene>
    <name evidence="7" type="primary">oct-1_2</name>
    <name evidence="7" type="ORF">Bhyg_14826</name>
</gene>
<evidence type="ECO:0000313" key="7">
    <source>
        <dbReference type="EMBL" id="KAJ6636238.1"/>
    </source>
</evidence>
<evidence type="ECO:0000256" key="5">
    <source>
        <dbReference type="SAM" id="Phobius"/>
    </source>
</evidence>
<dbReference type="OrthoDB" id="7779372at2759"/>
<evidence type="ECO:0000256" key="4">
    <source>
        <dbReference type="ARBA" id="ARBA00023136"/>
    </source>
</evidence>
<feature type="domain" description="Major facilitator superfamily (MFS) profile" evidence="6">
    <location>
        <begin position="111"/>
        <end position="530"/>
    </location>
</feature>
<reference evidence="7" key="1">
    <citation type="submission" date="2022-07" db="EMBL/GenBank/DDBJ databases">
        <authorList>
            <person name="Trinca V."/>
            <person name="Uliana J.V.C."/>
            <person name="Torres T.T."/>
            <person name="Ward R.J."/>
            <person name="Monesi N."/>
        </authorList>
    </citation>
    <scope>NUCLEOTIDE SEQUENCE</scope>
    <source>
        <strain evidence="7">HSMRA1968</strain>
        <tissue evidence="7">Whole embryos</tissue>
    </source>
</reference>
<organism evidence="7 8">
    <name type="scientific">Pseudolycoriella hygida</name>
    <dbReference type="NCBI Taxonomy" id="35572"/>
    <lineage>
        <taxon>Eukaryota</taxon>
        <taxon>Metazoa</taxon>
        <taxon>Ecdysozoa</taxon>
        <taxon>Arthropoda</taxon>
        <taxon>Hexapoda</taxon>
        <taxon>Insecta</taxon>
        <taxon>Pterygota</taxon>
        <taxon>Neoptera</taxon>
        <taxon>Endopterygota</taxon>
        <taxon>Diptera</taxon>
        <taxon>Nematocera</taxon>
        <taxon>Sciaroidea</taxon>
        <taxon>Sciaridae</taxon>
        <taxon>Pseudolycoriella</taxon>
    </lineage>
</organism>
<dbReference type="InterPro" id="IPR020846">
    <property type="entry name" value="MFS_dom"/>
</dbReference>
<feature type="transmembrane region" description="Helical" evidence="5">
    <location>
        <begin position="267"/>
        <end position="285"/>
    </location>
</feature>
<comment type="caution">
    <text evidence="7">The sequence shown here is derived from an EMBL/GenBank/DDBJ whole genome shotgun (WGS) entry which is preliminary data.</text>
</comment>
<dbReference type="Pfam" id="PF07690">
    <property type="entry name" value="MFS_1"/>
    <property type="match status" value="2"/>
</dbReference>
<feature type="non-terminal residue" evidence="7">
    <location>
        <position position="547"/>
    </location>
</feature>
<dbReference type="Proteomes" id="UP001151699">
    <property type="component" value="Chromosome C"/>
</dbReference>
<dbReference type="Gene3D" id="1.20.1250.20">
    <property type="entry name" value="MFS general substrate transporter like domains"/>
    <property type="match status" value="1"/>
</dbReference>
<dbReference type="GO" id="GO:0022857">
    <property type="term" value="F:transmembrane transporter activity"/>
    <property type="evidence" value="ECO:0007669"/>
    <property type="project" value="InterPro"/>
</dbReference>
<dbReference type="PROSITE" id="PS50850">
    <property type="entry name" value="MFS"/>
    <property type="match status" value="1"/>
</dbReference>
<feature type="transmembrane region" description="Helical" evidence="5">
    <location>
        <begin position="477"/>
        <end position="496"/>
    </location>
</feature>
<feature type="transmembrane region" description="Helical" evidence="5">
    <location>
        <begin position="205"/>
        <end position="226"/>
    </location>
</feature>
<name>A0A9Q0RXV1_9DIPT</name>
<keyword evidence="8" id="KW-1185">Reference proteome</keyword>
<proteinExistence type="predicted"/>
<dbReference type="InterPro" id="IPR005829">
    <property type="entry name" value="Sugar_transporter_CS"/>
</dbReference>
<dbReference type="AlphaFoldDB" id="A0A9Q0RXV1"/>
<evidence type="ECO:0000256" key="2">
    <source>
        <dbReference type="ARBA" id="ARBA00022692"/>
    </source>
</evidence>
<feature type="transmembrane region" description="Helical" evidence="5">
    <location>
        <begin position="238"/>
        <end position="261"/>
    </location>
</feature>
<sequence length="547" mass="60964">MFEKREDEVSLQSNKFDPDTIYEEIGGFGKFQIFVYVLICIPLIIISCCNLSYIIVAGDLEYRCFIPECDIDHGNEALQWVHIAIPNKYDKLSKCERFAPVSGVNVTKDSVCPWSFNQSVVLTCDEFVYLTHEHMLLNEFNLTCESNEWKLSIVGSLAYMAECISLPFIGLFADKYGRRPTLIGSITLVSIVGIAKTFSPNYLTFMILHFVGALFGAGVFSIVFVIGSEVVGPSGRGLGAAIISNAFSASQMVIAVVTMFITEFRALLRILFGLAALTLTFLWLVPESVRWLFSVKEYRKGANILENVAKWNGRKLPADTLIELRKQNKSNLLLGETVKHGKDDVEYPVMTTLKSRILRNRLLNCCYCFFTNALIYFGLSVYSSSLPGDKHLNLLYVGAIELPGNFSAHFVLKKFGRKSSLVFVMCTCSVACIASEFVSDPTMKIILFLLGKFAVALSYTILNLYTIELFPTNLRQSMFNICTVFAGCGNIIAPLLPLTRKILPSFPLILFAGTSFSSALLMLLLPETKNKPMPDTIDEAIHIGDKN</sequence>
<dbReference type="PROSITE" id="PS00216">
    <property type="entry name" value="SUGAR_TRANSPORT_1"/>
    <property type="match status" value="1"/>
</dbReference>
<feature type="transmembrane region" description="Helical" evidence="5">
    <location>
        <begin position="419"/>
        <end position="439"/>
    </location>
</feature>
<feature type="transmembrane region" description="Helical" evidence="5">
    <location>
        <begin position="445"/>
        <end position="465"/>
    </location>
</feature>
<feature type="transmembrane region" description="Helical" evidence="5">
    <location>
        <begin position="151"/>
        <end position="173"/>
    </location>
</feature>
<dbReference type="GO" id="GO:0016020">
    <property type="term" value="C:membrane"/>
    <property type="evidence" value="ECO:0007669"/>
    <property type="project" value="UniProtKB-SubCell"/>
</dbReference>
<dbReference type="EMBL" id="WJQU01000004">
    <property type="protein sequence ID" value="KAJ6636238.1"/>
    <property type="molecule type" value="Genomic_DNA"/>
</dbReference>
<dbReference type="SUPFAM" id="SSF103473">
    <property type="entry name" value="MFS general substrate transporter"/>
    <property type="match status" value="1"/>
</dbReference>
<dbReference type="InterPro" id="IPR011701">
    <property type="entry name" value="MFS"/>
</dbReference>
<keyword evidence="3 5" id="KW-1133">Transmembrane helix</keyword>
<keyword evidence="4 5" id="KW-0472">Membrane</keyword>